<feature type="repeat" description="WD" evidence="8">
    <location>
        <begin position="501"/>
        <end position="542"/>
    </location>
</feature>
<keyword evidence="6" id="KW-0804">Transcription</keyword>
<dbReference type="InterPro" id="IPR001680">
    <property type="entry name" value="WD40_rpt"/>
</dbReference>
<keyword evidence="4" id="KW-0677">Repeat</keyword>
<evidence type="ECO:0000256" key="2">
    <source>
        <dbReference type="ARBA" id="ARBA00009435"/>
    </source>
</evidence>
<dbReference type="InterPro" id="IPR055442">
    <property type="entry name" value="Beta-prop_EML-like_2nd"/>
</dbReference>
<comment type="subcellular location">
    <subcellularLocation>
        <location evidence="1">Nucleus</location>
    </subcellularLocation>
</comment>
<dbReference type="PROSITE" id="PS50294">
    <property type="entry name" value="WD_REPEATS_REGION"/>
    <property type="match status" value="5"/>
</dbReference>
<dbReference type="SUPFAM" id="SSF50978">
    <property type="entry name" value="WD40 repeat-like"/>
    <property type="match status" value="1"/>
</dbReference>
<dbReference type="GO" id="GO:0005634">
    <property type="term" value="C:nucleus"/>
    <property type="evidence" value="ECO:0007669"/>
    <property type="project" value="UniProtKB-SubCell"/>
</dbReference>
<dbReference type="PRINTS" id="PR00319">
    <property type="entry name" value="GPROTEINB"/>
</dbReference>
<evidence type="ECO:0000259" key="9">
    <source>
        <dbReference type="Pfam" id="PF04494"/>
    </source>
</evidence>
<dbReference type="PROSITE" id="PS00678">
    <property type="entry name" value="WD_REPEATS_1"/>
    <property type="match status" value="2"/>
</dbReference>
<dbReference type="InterPro" id="IPR019775">
    <property type="entry name" value="WD40_repeat_CS"/>
</dbReference>
<dbReference type="CDD" id="cd00200">
    <property type="entry name" value="WD40"/>
    <property type="match status" value="1"/>
</dbReference>
<feature type="domain" description="TFIID subunit TAF5 NTD2" evidence="9">
    <location>
        <begin position="65"/>
        <end position="192"/>
    </location>
</feature>
<feature type="repeat" description="WD" evidence="8">
    <location>
        <begin position="375"/>
        <end position="416"/>
    </location>
</feature>
<dbReference type="Pfam" id="PF04494">
    <property type="entry name" value="TFIID_NTD2"/>
    <property type="match status" value="1"/>
</dbReference>
<feature type="repeat" description="WD" evidence="8">
    <location>
        <begin position="459"/>
        <end position="500"/>
    </location>
</feature>
<dbReference type="InterPro" id="IPR020472">
    <property type="entry name" value="WD40_PAC1"/>
</dbReference>
<dbReference type="PANTHER" id="PTHR19879">
    <property type="entry name" value="TRANSCRIPTION INITIATION FACTOR TFIID"/>
    <property type="match status" value="1"/>
</dbReference>
<keyword evidence="3 8" id="KW-0853">WD repeat</keyword>
<comment type="caution">
    <text evidence="11">The sequence shown here is derived from an EMBL/GenBank/DDBJ whole genome shotgun (WGS) entry which is preliminary data.</text>
</comment>
<dbReference type="Pfam" id="PF23414">
    <property type="entry name" value="Beta-prop_EML_2"/>
    <property type="match status" value="1"/>
</dbReference>
<gene>
    <name evidence="11" type="ORF">PYX00_002884</name>
</gene>
<evidence type="ECO:0000256" key="6">
    <source>
        <dbReference type="ARBA" id="ARBA00023163"/>
    </source>
</evidence>
<evidence type="ECO:0008006" key="12">
    <source>
        <dbReference type="Google" id="ProtNLM"/>
    </source>
</evidence>
<dbReference type="InterPro" id="IPR001632">
    <property type="entry name" value="WD40_G-protein_beta-like"/>
</dbReference>
<dbReference type="Gene3D" id="2.130.10.10">
    <property type="entry name" value="YVTN repeat-like/Quinoprotein amine dehydrogenase"/>
    <property type="match status" value="2"/>
</dbReference>
<dbReference type="InterPro" id="IPR007582">
    <property type="entry name" value="TFIID_NTD2"/>
</dbReference>
<proteinExistence type="inferred from homology"/>
<evidence type="ECO:0000256" key="3">
    <source>
        <dbReference type="ARBA" id="ARBA00022574"/>
    </source>
</evidence>
<evidence type="ECO:0000256" key="5">
    <source>
        <dbReference type="ARBA" id="ARBA00023015"/>
    </source>
</evidence>
<comment type="similarity">
    <text evidence="2">Belongs to the WD repeat TAF5 family.</text>
</comment>
<dbReference type="PANTHER" id="PTHR19879:SF5">
    <property type="entry name" value="WD REPEAT-CONTAINING PROTEIN 55 HOMOLOG"/>
    <property type="match status" value="1"/>
</dbReference>
<dbReference type="Pfam" id="PF00400">
    <property type="entry name" value="WD40"/>
    <property type="match status" value="1"/>
</dbReference>
<feature type="domain" description="EML-like second beta-propeller" evidence="10">
    <location>
        <begin position="382"/>
        <end position="541"/>
    </location>
</feature>
<reference evidence="11" key="1">
    <citation type="journal article" date="2024" name="Gigascience">
        <title>Chromosome-level genome of the poultry shaft louse Menopon gallinae provides insight into the host-switching and adaptive evolution of parasitic lice.</title>
        <authorList>
            <person name="Xu Y."/>
            <person name="Ma L."/>
            <person name="Liu S."/>
            <person name="Liang Y."/>
            <person name="Liu Q."/>
            <person name="He Z."/>
            <person name="Tian L."/>
            <person name="Duan Y."/>
            <person name="Cai W."/>
            <person name="Li H."/>
            <person name="Song F."/>
        </authorList>
    </citation>
    <scope>NUCLEOTIDE SEQUENCE</scope>
    <source>
        <strain evidence="11">Cailab_2023a</strain>
    </source>
</reference>
<evidence type="ECO:0000256" key="1">
    <source>
        <dbReference type="ARBA" id="ARBA00004123"/>
    </source>
</evidence>
<evidence type="ECO:0000256" key="4">
    <source>
        <dbReference type="ARBA" id="ARBA00022737"/>
    </source>
</evidence>
<evidence type="ECO:0000313" key="11">
    <source>
        <dbReference type="EMBL" id="KAL0274851.1"/>
    </source>
</evidence>
<keyword evidence="5" id="KW-0805">Transcription regulation</keyword>
<dbReference type="InterPro" id="IPR037264">
    <property type="entry name" value="TFIID_NTD2_sf"/>
</dbReference>
<dbReference type="PRINTS" id="PR00320">
    <property type="entry name" value="GPROTEINBRPT"/>
</dbReference>
<dbReference type="PROSITE" id="PS50082">
    <property type="entry name" value="WD_REPEATS_2"/>
    <property type="match status" value="5"/>
</dbReference>
<sequence length="575" mass="64295">MKHSRNEVVKYNVGSYMKRRHYSDNENFRRSDLAMMKNVSHLALSSIVENESSHINSIIYSCVNNDPSVAESQFSKLRGWISELSPVNVREELKEILFPLLCHLYVEMLRGGHKTAAATFLKKNQSISTDDEAVLMLEELASVENTKDMEDKDVIQNLRSSKYLLKLSPSSVEILKQYLITKSHVILFQMINCWFEFEDGGAMEDLTQENEDAANVVQSCNGYSEIQPADGDLAKLEEIIRLVNEVPSSSAPLLLYSVINPENCMTCGHVSQDTFYLAAGFNTSEVKLWNLTETKLVKHKPCSSSRVRLAVDIDDSDTEEKDKVLDTSDSITLRSHSGSIQDLAFVPEYKMLLSVSMDKTMRVWDLKTNSCRAIYSGHNYPIWAVDVSPLGVYVATASHDKTARLWSLERNYPLRIFAGHVQDVDCLRFHPNGSYLATGSSDKSVRLWSTTSGEVMRVLAGHRGGIYALSFSPDGKFLASAGEDKRVKIWDLASSSVVSELKGHSSTVVSLDWSPDGEFLASCSFDNTCRIWHVKNFSSEDSIVQQLPAVHGLNCNSLFSVKYSRQNTPVCVAGV</sequence>
<evidence type="ECO:0000259" key="10">
    <source>
        <dbReference type="Pfam" id="PF23414"/>
    </source>
</evidence>
<dbReference type="InterPro" id="IPR036322">
    <property type="entry name" value="WD40_repeat_dom_sf"/>
</dbReference>
<keyword evidence="7" id="KW-0539">Nucleus</keyword>
<accession>A0AAW2HZ83</accession>
<dbReference type="SMART" id="SM00320">
    <property type="entry name" value="WD40"/>
    <property type="match status" value="6"/>
</dbReference>
<dbReference type="AlphaFoldDB" id="A0AAW2HZ83"/>
<evidence type="ECO:0000256" key="8">
    <source>
        <dbReference type="PROSITE-ProRule" id="PRU00221"/>
    </source>
</evidence>
<feature type="repeat" description="WD" evidence="8">
    <location>
        <begin position="333"/>
        <end position="374"/>
    </location>
</feature>
<protein>
    <recommendedName>
        <fullName evidence="12">TFIID subunit TAF5 NTD2 domain-containing protein</fullName>
    </recommendedName>
</protein>
<dbReference type="CDD" id="cd08044">
    <property type="entry name" value="TAF5_NTD2"/>
    <property type="match status" value="1"/>
</dbReference>
<dbReference type="Gene3D" id="1.25.40.500">
    <property type="entry name" value="TFIID subunit TAF5, NTD2 domain"/>
    <property type="match status" value="1"/>
</dbReference>
<organism evidence="11">
    <name type="scientific">Menopon gallinae</name>
    <name type="common">poultry shaft louse</name>
    <dbReference type="NCBI Taxonomy" id="328185"/>
    <lineage>
        <taxon>Eukaryota</taxon>
        <taxon>Metazoa</taxon>
        <taxon>Ecdysozoa</taxon>
        <taxon>Arthropoda</taxon>
        <taxon>Hexapoda</taxon>
        <taxon>Insecta</taxon>
        <taxon>Pterygota</taxon>
        <taxon>Neoptera</taxon>
        <taxon>Paraneoptera</taxon>
        <taxon>Psocodea</taxon>
        <taxon>Troctomorpha</taxon>
        <taxon>Phthiraptera</taxon>
        <taxon>Amblycera</taxon>
        <taxon>Menoponidae</taxon>
        <taxon>Menopon</taxon>
    </lineage>
</organism>
<dbReference type="SUPFAM" id="SSF160897">
    <property type="entry name" value="Taf5 N-terminal domain-like"/>
    <property type="match status" value="1"/>
</dbReference>
<feature type="repeat" description="WD" evidence="8">
    <location>
        <begin position="417"/>
        <end position="458"/>
    </location>
</feature>
<dbReference type="EMBL" id="JARGDH010000002">
    <property type="protein sequence ID" value="KAL0274851.1"/>
    <property type="molecule type" value="Genomic_DNA"/>
</dbReference>
<evidence type="ECO:0000256" key="7">
    <source>
        <dbReference type="ARBA" id="ARBA00023242"/>
    </source>
</evidence>
<dbReference type="InterPro" id="IPR015943">
    <property type="entry name" value="WD40/YVTN_repeat-like_dom_sf"/>
</dbReference>
<name>A0AAW2HZ83_9NEOP</name>